<comment type="caution">
    <text evidence="2">The sequence shown here is derived from an EMBL/GenBank/DDBJ whole genome shotgun (WGS) entry which is preliminary data.</text>
</comment>
<reference evidence="2" key="1">
    <citation type="submission" date="2020-03" db="EMBL/GenBank/DDBJ databases">
        <authorList>
            <person name="Weist P."/>
        </authorList>
    </citation>
    <scope>NUCLEOTIDE SEQUENCE</scope>
</reference>
<keyword evidence="3" id="KW-1185">Reference proteome</keyword>
<dbReference type="Proteomes" id="UP001153269">
    <property type="component" value="Unassembled WGS sequence"/>
</dbReference>
<protein>
    <submittedName>
        <fullName evidence="2">Uncharacterized protein</fullName>
    </submittedName>
</protein>
<evidence type="ECO:0000313" key="3">
    <source>
        <dbReference type="Proteomes" id="UP001153269"/>
    </source>
</evidence>
<gene>
    <name evidence="2" type="ORF">PLEPLA_LOCUS22323</name>
</gene>
<feature type="compositionally biased region" description="Basic and acidic residues" evidence="1">
    <location>
        <begin position="212"/>
        <end position="225"/>
    </location>
</feature>
<proteinExistence type="predicted"/>
<sequence>MSVLTRWANPTDCRRKYTGCRVVVAGESIGIGRFPLHTGLASAASYRSWERGCATSLPGFCNRSGRWRSRPGSQPTHTITYSHRDTEEDEDVLKTRFCTYMSGGGGGCRGESHGPTDTGARAATQRNRCSGAARFTTRSSAGFYGFELCPCSSGKAPVTPCTVQRRVSRGGLESRRPSEAPSGVVIRVRSRSIRDAGDPNCLPVPNEVPPGLREEAQSADRESLGSRRQKVAVAGRRLYAAKWWKSAAATK</sequence>
<feature type="region of interest" description="Disordered" evidence="1">
    <location>
        <begin position="203"/>
        <end position="228"/>
    </location>
</feature>
<evidence type="ECO:0000313" key="2">
    <source>
        <dbReference type="EMBL" id="CAB1434265.1"/>
    </source>
</evidence>
<dbReference type="EMBL" id="CADEAL010001646">
    <property type="protein sequence ID" value="CAB1434265.1"/>
    <property type="molecule type" value="Genomic_DNA"/>
</dbReference>
<evidence type="ECO:0000256" key="1">
    <source>
        <dbReference type="SAM" id="MobiDB-lite"/>
    </source>
</evidence>
<name>A0A9N7UQ87_PLEPL</name>
<accession>A0A9N7UQ87</accession>
<dbReference type="AlphaFoldDB" id="A0A9N7UQ87"/>
<organism evidence="2 3">
    <name type="scientific">Pleuronectes platessa</name>
    <name type="common">European plaice</name>
    <dbReference type="NCBI Taxonomy" id="8262"/>
    <lineage>
        <taxon>Eukaryota</taxon>
        <taxon>Metazoa</taxon>
        <taxon>Chordata</taxon>
        <taxon>Craniata</taxon>
        <taxon>Vertebrata</taxon>
        <taxon>Euteleostomi</taxon>
        <taxon>Actinopterygii</taxon>
        <taxon>Neopterygii</taxon>
        <taxon>Teleostei</taxon>
        <taxon>Neoteleostei</taxon>
        <taxon>Acanthomorphata</taxon>
        <taxon>Carangaria</taxon>
        <taxon>Pleuronectiformes</taxon>
        <taxon>Pleuronectoidei</taxon>
        <taxon>Pleuronectidae</taxon>
        <taxon>Pleuronectes</taxon>
    </lineage>
</organism>